<evidence type="ECO:0000256" key="5">
    <source>
        <dbReference type="HAMAP-Rule" id="MF_01206"/>
    </source>
</evidence>
<feature type="binding site" evidence="5">
    <location>
        <position position="156"/>
    </location>
    <ligand>
        <name>Mo-molybdopterin</name>
        <dbReference type="ChEBI" id="CHEBI:71302"/>
    </ligand>
    <ligandPart>
        <name>Mo</name>
        <dbReference type="ChEBI" id="CHEBI:28685"/>
    </ligandPart>
</feature>
<evidence type="ECO:0000256" key="1">
    <source>
        <dbReference type="ARBA" id="ARBA00022505"/>
    </source>
</evidence>
<evidence type="ECO:0000313" key="7">
    <source>
        <dbReference type="EMBL" id="MFC3139431.1"/>
    </source>
</evidence>
<dbReference type="InterPro" id="IPR036374">
    <property type="entry name" value="OxRdtase_Mopterin-bd_sf"/>
</dbReference>
<evidence type="ECO:0000256" key="2">
    <source>
        <dbReference type="ARBA" id="ARBA00022723"/>
    </source>
</evidence>
<evidence type="ECO:0000259" key="6">
    <source>
        <dbReference type="Pfam" id="PF00174"/>
    </source>
</evidence>
<dbReference type="RefSeq" id="WP_248937183.1">
    <property type="nucleotide sequence ID" value="NZ_JAKILF010000007.1"/>
</dbReference>
<dbReference type="PANTHER" id="PTHR43032">
    <property type="entry name" value="PROTEIN-METHIONINE-SULFOXIDE REDUCTASE"/>
    <property type="match status" value="1"/>
</dbReference>
<name>A0ABV7GGP8_9GAMM</name>
<dbReference type="InterPro" id="IPR000572">
    <property type="entry name" value="OxRdtase_Mopterin-bd_dom"/>
</dbReference>
<dbReference type="Pfam" id="PF00174">
    <property type="entry name" value="Oxidored_molyb"/>
    <property type="match status" value="1"/>
</dbReference>
<dbReference type="EC" id="1.8.5.-" evidence="5"/>
<dbReference type="GO" id="GO:0016491">
    <property type="term" value="F:oxidoreductase activity"/>
    <property type="evidence" value="ECO:0007669"/>
    <property type="project" value="UniProtKB-KW"/>
</dbReference>
<feature type="binding site" evidence="5">
    <location>
        <position position="99"/>
    </location>
    <ligand>
        <name>Mo-molybdopterin</name>
        <dbReference type="ChEBI" id="CHEBI:71302"/>
    </ligand>
</feature>
<dbReference type="InterPro" id="IPR022867">
    <property type="entry name" value="MsrP"/>
</dbReference>
<dbReference type="Proteomes" id="UP001595621">
    <property type="component" value="Unassembled WGS sequence"/>
</dbReference>
<comment type="cofactor">
    <cofactor evidence="5">
        <name>Mo-molybdopterin</name>
        <dbReference type="ChEBI" id="CHEBI:71302"/>
    </cofactor>
    <text evidence="5">Binds 1 Mo-molybdopterin (Mo-MPT) cofactor per subunit.</text>
</comment>
<dbReference type="EMBL" id="JBHRTD010000017">
    <property type="protein sequence ID" value="MFC3139431.1"/>
    <property type="molecule type" value="Genomic_DNA"/>
</dbReference>
<dbReference type="SUPFAM" id="SSF56524">
    <property type="entry name" value="Oxidoreductase molybdopterin-binding domain"/>
    <property type="match status" value="1"/>
</dbReference>
<reference evidence="8" key="1">
    <citation type="journal article" date="2019" name="Int. J. Syst. Evol. Microbiol.">
        <title>The Global Catalogue of Microorganisms (GCM) 10K type strain sequencing project: providing services to taxonomists for standard genome sequencing and annotation.</title>
        <authorList>
            <consortium name="The Broad Institute Genomics Platform"/>
            <consortium name="The Broad Institute Genome Sequencing Center for Infectious Disease"/>
            <person name="Wu L."/>
            <person name="Ma J."/>
        </authorList>
    </citation>
    <scope>NUCLEOTIDE SEQUENCE [LARGE SCALE GENOMIC DNA]</scope>
    <source>
        <strain evidence="8">KCTC 52277</strain>
    </source>
</reference>
<evidence type="ECO:0000256" key="4">
    <source>
        <dbReference type="ARBA" id="ARBA00023002"/>
    </source>
</evidence>
<comment type="caution">
    <text evidence="7">The sequence shown here is derived from an EMBL/GenBank/DDBJ whole genome shotgun (WGS) entry which is preliminary data.</text>
</comment>
<comment type="catalytic activity">
    <reaction evidence="5">
        <text>L-methionyl-[protein] + a quinone + H2O = L-methionyl-(R)-S-oxide-[protein] + a quinol</text>
        <dbReference type="Rhea" id="RHEA:51296"/>
        <dbReference type="Rhea" id="RHEA-COMP:12313"/>
        <dbReference type="Rhea" id="RHEA-COMP:12314"/>
        <dbReference type="ChEBI" id="CHEBI:15377"/>
        <dbReference type="ChEBI" id="CHEBI:16044"/>
        <dbReference type="ChEBI" id="CHEBI:24646"/>
        <dbReference type="ChEBI" id="CHEBI:45764"/>
        <dbReference type="ChEBI" id="CHEBI:132124"/>
    </reaction>
</comment>
<feature type="binding site" evidence="5">
    <location>
        <begin position="259"/>
        <end position="261"/>
    </location>
    <ligand>
        <name>Mo-molybdopterin</name>
        <dbReference type="ChEBI" id="CHEBI:71302"/>
    </ligand>
</feature>
<feature type="binding site" evidence="5">
    <location>
        <position position="191"/>
    </location>
    <ligand>
        <name>Mo-molybdopterin</name>
        <dbReference type="ChEBI" id="CHEBI:71302"/>
    </ligand>
</feature>
<keyword evidence="4 5" id="KW-0560">Oxidoreductase</keyword>
<keyword evidence="1 5" id="KW-0500">Molybdenum</keyword>
<feature type="binding site" evidence="5">
    <location>
        <position position="243"/>
    </location>
    <ligand>
        <name>Mo-molybdopterin</name>
        <dbReference type="ChEBI" id="CHEBI:71302"/>
    </ligand>
</feature>
<accession>A0ABV7GGP8</accession>
<comment type="function">
    <text evidence="5">Part of the MsrPQ system that repairs oxidized periplasmic proteins containing methionine sulfoxide residues (Met-O), using respiratory chain electrons. Thus protects these proteins from oxidative-stress damage caused by reactive species of oxygen and chlorine generated by the host defense mechanisms. MsrPQ is essential for the maintenance of envelope integrity under bleach stress, rescuing a wide series of structurally unrelated periplasmic proteins from methionine oxidation. The catalytic subunit MsrP is non-stereospecific, being able to reduce both (R-) and (S-) diastereoisomers of methionine sulfoxide.</text>
</comment>
<organism evidence="7 8">
    <name type="scientific">Shewanella submarina</name>
    <dbReference type="NCBI Taxonomy" id="2016376"/>
    <lineage>
        <taxon>Bacteria</taxon>
        <taxon>Pseudomonadati</taxon>
        <taxon>Pseudomonadota</taxon>
        <taxon>Gammaproteobacteria</taxon>
        <taxon>Alteromonadales</taxon>
        <taxon>Shewanellaceae</taxon>
        <taxon>Shewanella</taxon>
    </lineage>
</organism>
<protein>
    <recommendedName>
        <fullName evidence="5">Protein-methionine-sulfoxide reductase catalytic subunit MsrP</fullName>
        <ecNumber evidence="5">1.8.5.-</ecNumber>
    </recommendedName>
</protein>
<sequence length="344" mass="38300">MAMSTKFTRGILKQASWQMKESEVTPQEVFKSRRQIIKAMGLGAIGASLPGHVQAGLFDLFGEDNKEVFATSPLTYTQPAAFSAGGQELTPFDKVAGHNNFYEFGTDKADPAANAQGFKVDPWVLRVEGEVDTPLTLGYDDLYKFALEERIYRLRCVEAWSMVIPWVGFPLATILNKAGIKPEAKYVAFETLFDRSQMPGQRNRLMGGGIHYPYVEGLTLGEAMNELSFLAVGLYGKTLPPQNGAPIRLVVPWKYGFKSIKSIVTIKVTQRQPPTSWNQLAPHEYGFLANVNPEVDHPRWSQASERRIGPGGLFSATRIPTEMFNGYGEQVAGLYQGVDLRKYY</sequence>
<feature type="binding site" evidence="5">
    <location>
        <position position="248"/>
    </location>
    <ligand>
        <name>Mo-molybdopterin</name>
        <dbReference type="ChEBI" id="CHEBI:71302"/>
    </ligand>
</feature>
<feature type="binding site" evidence="5">
    <location>
        <begin position="102"/>
        <end position="103"/>
    </location>
    <ligand>
        <name>Mo-molybdopterin</name>
        <dbReference type="ChEBI" id="CHEBI:71302"/>
    </ligand>
</feature>
<keyword evidence="8" id="KW-1185">Reference proteome</keyword>
<feature type="domain" description="Oxidoreductase molybdopterin-binding" evidence="6">
    <location>
        <begin position="119"/>
        <end position="277"/>
    </location>
</feature>
<dbReference type="PANTHER" id="PTHR43032:SF3">
    <property type="entry name" value="PROTEIN-METHIONINE-SULFOXIDE REDUCTASE CATALYTIC SUBUNIT MSRP"/>
    <property type="match status" value="1"/>
</dbReference>
<dbReference type="NCBIfam" id="NF003767">
    <property type="entry name" value="PRK05363.1"/>
    <property type="match status" value="1"/>
</dbReference>
<proteinExistence type="inferred from homology"/>
<comment type="subunit">
    <text evidence="5">Heterodimer of a catalytic subunit (MsrP) and a heme-binding subunit (MsrQ).</text>
</comment>
<keyword evidence="2 5" id="KW-0479">Metal-binding</keyword>
<comment type="similarity">
    <text evidence="5">Belongs to the MsrP family.</text>
</comment>
<dbReference type="Gene3D" id="3.90.420.10">
    <property type="entry name" value="Oxidoreductase, molybdopterin-binding domain"/>
    <property type="match status" value="1"/>
</dbReference>
<gene>
    <name evidence="5 7" type="primary">msrP</name>
    <name evidence="7" type="ORF">ACFOE0_14745</name>
</gene>
<comment type="catalytic activity">
    <reaction evidence="5">
        <text>L-methionyl-[protein] + a quinone + H2O = L-methionyl-(S)-S-oxide-[protein] + a quinol</text>
        <dbReference type="Rhea" id="RHEA:51292"/>
        <dbReference type="Rhea" id="RHEA-COMP:12313"/>
        <dbReference type="Rhea" id="RHEA-COMP:12315"/>
        <dbReference type="ChEBI" id="CHEBI:15377"/>
        <dbReference type="ChEBI" id="CHEBI:16044"/>
        <dbReference type="ChEBI" id="CHEBI:24646"/>
        <dbReference type="ChEBI" id="CHEBI:44120"/>
        <dbReference type="ChEBI" id="CHEBI:132124"/>
    </reaction>
</comment>
<dbReference type="HAMAP" id="MF_01206">
    <property type="entry name" value="MsrP"/>
    <property type="match status" value="1"/>
</dbReference>
<keyword evidence="3 5" id="KW-0732">Signal</keyword>
<evidence type="ECO:0000313" key="8">
    <source>
        <dbReference type="Proteomes" id="UP001595621"/>
    </source>
</evidence>
<evidence type="ECO:0000256" key="3">
    <source>
        <dbReference type="ARBA" id="ARBA00022729"/>
    </source>
</evidence>